<dbReference type="Proteomes" id="UP000053695">
    <property type="component" value="Unassembled WGS sequence"/>
</dbReference>
<protein>
    <submittedName>
        <fullName evidence="3">Uncharacterized protein</fullName>
    </submittedName>
</protein>
<dbReference type="RefSeq" id="WP_004589883.1">
    <property type="nucleotide sequence ID" value="NZ_APMM01000007.1"/>
</dbReference>
<keyword evidence="4" id="KW-1185">Reference proteome</keyword>
<reference evidence="3 4" key="1">
    <citation type="journal article" date="2013" name="Genome Announc.">
        <title>Draft Genome Sequence of a Highly Flagellated, Fast-Swimming Archaeon, Methanocaldococcus villosus Strain KIN24-T80 (DSM 22612).</title>
        <authorList>
            <person name="Thennarasu S."/>
            <person name="Polireddy D."/>
            <person name="Antony A."/>
            <person name="Yada M.R."/>
            <person name="Algarawi S."/>
            <person name="Sivakumar N."/>
        </authorList>
    </citation>
    <scope>NUCLEOTIDE SEQUENCE [LARGE SCALE GENOMIC DNA]</scope>
    <source>
        <strain evidence="3 4">KIN24-T80</strain>
    </source>
</reference>
<accession>N6V322</accession>
<sequence length="59" mass="6876">MDLIVLYVVVFISIILNIALGIKVIELQKELNELKQATRLTKEEVDKLNERLRRLKLEG</sequence>
<feature type="coiled-coil region" evidence="1">
    <location>
        <begin position="17"/>
        <end position="58"/>
    </location>
</feature>
<keyword evidence="2" id="KW-0812">Transmembrane</keyword>
<comment type="caution">
    <text evidence="3">The sequence shown here is derived from an EMBL/GenBank/DDBJ whole genome shotgun (WGS) entry which is preliminary data.</text>
</comment>
<keyword evidence="2" id="KW-0472">Membrane</keyword>
<proteinExistence type="predicted"/>
<keyword evidence="1" id="KW-0175">Coiled coil</keyword>
<organism evidence="3 4">
    <name type="scientific">Methanocaldococcus villosus KIN24-T80</name>
    <dbReference type="NCBI Taxonomy" id="1069083"/>
    <lineage>
        <taxon>Archaea</taxon>
        <taxon>Methanobacteriati</taxon>
        <taxon>Methanobacteriota</taxon>
        <taxon>Methanomada group</taxon>
        <taxon>Methanococci</taxon>
        <taxon>Methanococcales</taxon>
        <taxon>Methanocaldococcaceae</taxon>
        <taxon>Methanocaldococcus</taxon>
    </lineage>
</organism>
<gene>
    <name evidence="3" type="ORF">J422_01076</name>
</gene>
<evidence type="ECO:0000313" key="3">
    <source>
        <dbReference type="EMBL" id="ENN96643.1"/>
    </source>
</evidence>
<name>N6V322_9EURY</name>
<feature type="transmembrane region" description="Helical" evidence="2">
    <location>
        <begin position="6"/>
        <end position="25"/>
    </location>
</feature>
<evidence type="ECO:0000256" key="2">
    <source>
        <dbReference type="SAM" id="Phobius"/>
    </source>
</evidence>
<evidence type="ECO:0000313" key="4">
    <source>
        <dbReference type="Proteomes" id="UP000053695"/>
    </source>
</evidence>
<dbReference type="EMBL" id="APMM01000007">
    <property type="protein sequence ID" value="ENN96643.1"/>
    <property type="molecule type" value="Genomic_DNA"/>
</dbReference>
<dbReference type="PATRIC" id="fig|1069083.5.peg.210"/>
<evidence type="ECO:0000256" key="1">
    <source>
        <dbReference type="SAM" id="Coils"/>
    </source>
</evidence>
<dbReference type="AlphaFoldDB" id="N6V322"/>
<keyword evidence="2" id="KW-1133">Transmembrane helix</keyword>
<dbReference type="STRING" id="1069083.GCA_000371805_00827"/>